<keyword evidence="6" id="KW-0949">S-adenosyl-L-methionine</keyword>
<feature type="domain" description="DNA methylase adenine-specific" evidence="11">
    <location>
        <begin position="151"/>
        <end position="375"/>
    </location>
</feature>
<feature type="domain" description="Type I restriction modification DNA specificity" evidence="10">
    <location>
        <begin position="382"/>
        <end position="535"/>
    </location>
</feature>
<evidence type="ECO:0000259" key="11">
    <source>
        <dbReference type="Pfam" id="PF02384"/>
    </source>
</evidence>
<evidence type="ECO:0000313" key="13">
    <source>
        <dbReference type="Proteomes" id="UP000241346"/>
    </source>
</evidence>
<evidence type="ECO:0000256" key="9">
    <source>
        <dbReference type="ARBA" id="ARBA00047942"/>
    </source>
</evidence>
<keyword evidence="8" id="KW-0238">DNA-binding</keyword>
<keyword evidence="7" id="KW-0680">Restriction system</keyword>
<proteinExistence type="inferred from homology"/>
<evidence type="ECO:0000259" key="10">
    <source>
        <dbReference type="Pfam" id="PF01420"/>
    </source>
</evidence>
<dbReference type="AlphaFoldDB" id="A0A2T3NC18"/>
<dbReference type="GO" id="GO:0003677">
    <property type="term" value="F:DNA binding"/>
    <property type="evidence" value="ECO:0007669"/>
    <property type="project" value="UniProtKB-KW"/>
</dbReference>
<dbReference type="Proteomes" id="UP000241346">
    <property type="component" value="Unassembled WGS sequence"/>
</dbReference>
<comment type="similarity">
    <text evidence="2">Belongs to the type-I restriction system S methylase family.</text>
</comment>
<dbReference type="RefSeq" id="WP_107299140.1">
    <property type="nucleotide sequence ID" value="NZ_PYMB01000007.1"/>
</dbReference>
<dbReference type="InterPro" id="IPR044946">
    <property type="entry name" value="Restrct_endonuc_typeI_TRD_sf"/>
</dbReference>
<dbReference type="InterPro" id="IPR029063">
    <property type="entry name" value="SAM-dependent_MTases_sf"/>
</dbReference>
<evidence type="ECO:0000256" key="6">
    <source>
        <dbReference type="ARBA" id="ARBA00022691"/>
    </source>
</evidence>
<evidence type="ECO:0000256" key="8">
    <source>
        <dbReference type="ARBA" id="ARBA00023125"/>
    </source>
</evidence>
<dbReference type="InterPro" id="IPR000055">
    <property type="entry name" value="Restrct_endonuc_typeI_TRD"/>
</dbReference>
<dbReference type="PANTHER" id="PTHR42933:SF1">
    <property type="entry name" value="SITE-SPECIFIC DNA-METHYLTRANSFERASE (ADENINE-SPECIFIC)"/>
    <property type="match status" value="1"/>
</dbReference>
<dbReference type="GO" id="GO:0009307">
    <property type="term" value="P:DNA restriction-modification system"/>
    <property type="evidence" value="ECO:0007669"/>
    <property type="project" value="UniProtKB-KW"/>
</dbReference>
<dbReference type="Pfam" id="PF01420">
    <property type="entry name" value="Methylase_S"/>
    <property type="match status" value="1"/>
</dbReference>
<dbReference type="Gene3D" id="3.90.220.20">
    <property type="entry name" value="DNA methylase specificity domains"/>
    <property type="match status" value="1"/>
</dbReference>
<keyword evidence="4" id="KW-0489">Methyltransferase</keyword>
<evidence type="ECO:0000313" key="12">
    <source>
        <dbReference type="EMBL" id="PSW11456.1"/>
    </source>
</evidence>
<dbReference type="PANTHER" id="PTHR42933">
    <property type="entry name" value="SLR6095 PROTEIN"/>
    <property type="match status" value="1"/>
</dbReference>
<dbReference type="SUPFAM" id="SSF53335">
    <property type="entry name" value="S-adenosyl-L-methionine-dependent methyltransferases"/>
    <property type="match status" value="1"/>
</dbReference>
<dbReference type="Pfam" id="PF02384">
    <property type="entry name" value="N6_Mtase"/>
    <property type="match status" value="1"/>
</dbReference>
<evidence type="ECO:0000256" key="5">
    <source>
        <dbReference type="ARBA" id="ARBA00022679"/>
    </source>
</evidence>
<accession>A0A2T3NC18</accession>
<evidence type="ECO:0000256" key="4">
    <source>
        <dbReference type="ARBA" id="ARBA00022603"/>
    </source>
</evidence>
<dbReference type="EMBL" id="PYMB01000007">
    <property type="protein sequence ID" value="PSW11456.1"/>
    <property type="molecule type" value="Genomic_DNA"/>
</dbReference>
<dbReference type="OrthoDB" id="9784823at2"/>
<dbReference type="EC" id="2.1.1.72" evidence="3"/>
<dbReference type="GO" id="GO:0009007">
    <property type="term" value="F:site-specific DNA-methyltransferase (adenine-specific) activity"/>
    <property type="evidence" value="ECO:0007669"/>
    <property type="project" value="UniProtKB-EC"/>
</dbReference>
<gene>
    <name evidence="12" type="ORF">C9J01_15995</name>
</gene>
<comment type="catalytic activity">
    <reaction evidence="9">
        <text>a 2'-deoxyadenosine in DNA + S-adenosyl-L-methionine = an N(6)-methyl-2'-deoxyadenosine in DNA + S-adenosyl-L-homocysteine + H(+)</text>
        <dbReference type="Rhea" id="RHEA:15197"/>
        <dbReference type="Rhea" id="RHEA-COMP:12418"/>
        <dbReference type="Rhea" id="RHEA-COMP:12419"/>
        <dbReference type="ChEBI" id="CHEBI:15378"/>
        <dbReference type="ChEBI" id="CHEBI:57856"/>
        <dbReference type="ChEBI" id="CHEBI:59789"/>
        <dbReference type="ChEBI" id="CHEBI:90615"/>
        <dbReference type="ChEBI" id="CHEBI:90616"/>
        <dbReference type="EC" id="2.1.1.72"/>
    </reaction>
</comment>
<dbReference type="GO" id="GO:0008170">
    <property type="term" value="F:N-methyltransferase activity"/>
    <property type="evidence" value="ECO:0007669"/>
    <property type="project" value="InterPro"/>
</dbReference>
<reference evidence="12 13" key="1">
    <citation type="submission" date="2018-03" db="EMBL/GenBank/DDBJ databases">
        <title>Whole genome sequencing of Histamine producing bacteria.</title>
        <authorList>
            <person name="Butler K."/>
        </authorList>
    </citation>
    <scope>NUCLEOTIDE SEQUENCE [LARGE SCALE GENOMIC DNA]</scope>
    <source>
        <strain evidence="12 13">DSM 19138</strain>
    </source>
</reference>
<comment type="similarity">
    <text evidence="1">Belongs to the N(4)/N(6)-methyltransferase family.</text>
</comment>
<organism evidence="12 13">
    <name type="scientific">Photobacterium rosenbergii</name>
    <dbReference type="NCBI Taxonomy" id="294936"/>
    <lineage>
        <taxon>Bacteria</taxon>
        <taxon>Pseudomonadati</taxon>
        <taxon>Pseudomonadota</taxon>
        <taxon>Gammaproteobacteria</taxon>
        <taxon>Vibrionales</taxon>
        <taxon>Vibrionaceae</taxon>
        <taxon>Photobacterium</taxon>
    </lineage>
</organism>
<comment type="caution">
    <text evidence="12">The sequence shown here is derived from an EMBL/GenBank/DDBJ whole genome shotgun (WGS) entry which is preliminary data.</text>
</comment>
<dbReference type="GO" id="GO:0032259">
    <property type="term" value="P:methylation"/>
    <property type="evidence" value="ECO:0007669"/>
    <property type="project" value="UniProtKB-KW"/>
</dbReference>
<dbReference type="Gene3D" id="3.40.50.150">
    <property type="entry name" value="Vaccinia Virus protein VP39"/>
    <property type="match status" value="1"/>
</dbReference>
<evidence type="ECO:0000256" key="1">
    <source>
        <dbReference type="ARBA" id="ARBA00006594"/>
    </source>
</evidence>
<dbReference type="InterPro" id="IPR051537">
    <property type="entry name" value="DNA_Adenine_Mtase"/>
</dbReference>
<keyword evidence="5" id="KW-0808">Transferase</keyword>
<protein>
    <recommendedName>
        <fullName evidence="3">site-specific DNA-methyltransferase (adenine-specific)</fullName>
        <ecNumber evidence="3">2.1.1.72</ecNumber>
    </recommendedName>
</protein>
<dbReference type="InterPro" id="IPR003356">
    <property type="entry name" value="DNA_methylase_A-5"/>
</dbReference>
<evidence type="ECO:0000256" key="7">
    <source>
        <dbReference type="ARBA" id="ARBA00022747"/>
    </source>
</evidence>
<evidence type="ECO:0000256" key="2">
    <source>
        <dbReference type="ARBA" id="ARBA00010923"/>
    </source>
</evidence>
<dbReference type="SUPFAM" id="SSF116734">
    <property type="entry name" value="DNA methylase specificity domain"/>
    <property type="match status" value="1"/>
</dbReference>
<evidence type="ECO:0000256" key="3">
    <source>
        <dbReference type="ARBA" id="ARBA00011900"/>
    </source>
</evidence>
<name>A0A2T3NC18_9GAMM</name>
<sequence>MKQQLHTLIQSFHGSYEPLLFNELFAACCAWVKLERNGEIDGQNQTLEEVFRNPSFSSFYQKSLTDEKLASTVERLTSSMQELVGAGVVTYQDLSETITHLCQSAGRQVGALSHPQELLDLGVQLLEGQVTSVYCPFNAGYQFGQNVQSGGEIVCETMNMTDAFLGQVHNLLLDKSVDIIATDPIKTPKLIGEGGLKQFSSAVAMPPFGVKYGKDEVHDIWGRFPEKSLMGDVYHLRHMLAHADLVVCYVTNGFLFRTAAGEKHFKQDIVEKNWLKAVISLPGNLLTDTSIPVSVVVIDKNKTDDQITFIDASSDHFIEKLGRVKNKLSDVEQVLKLVNSEETTVFSKRCSVRDVEEMDFNWSPNRYVQSEEEAELSSFLSQFKTAKLSDVADIVRLQAIKHDENGTETFIEHNLTSLNAIGQLAGEGKKLQVSSKDINKAKKQQVKPHDVLVSCRGAVGRIALIDENVPTNTLASQAFAIVRIKPHVEGITSLSLYQYLVSYYGQLQFSGLVTGTTAQMLNAKDLGDMPIPLFEHEKLEVFDSIRAKTLDYQQQLNKIESAMKQLSSSWIDQVQ</sequence>